<name>A0A9X2DPN6_9BACI</name>
<dbReference type="Pfam" id="PF11588">
    <property type="entry name" value="DUF3243"/>
    <property type="match status" value="1"/>
</dbReference>
<dbReference type="Proteomes" id="UP001139179">
    <property type="component" value="Unassembled WGS sequence"/>
</dbReference>
<comment type="caution">
    <text evidence="1">The sequence shown here is derived from an EMBL/GenBank/DDBJ whole genome shotgun (WGS) entry which is preliminary data.</text>
</comment>
<dbReference type="EMBL" id="JAMBOL010000005">
    <property type="protein sequence ID" value="MCM3714168.1"/>
    <property type="molecule type" value="Genomic_DNA"/>
</dbReference>
<keyword evidence="2" id="KW-1185">Reference proteome</keyword>
<reference evidence="1" key="1">
    <citation type="submission" date="2022-05" db="EMBL/GenBank/DDBJ databases">
        <title>Comparative Genomics of Spacecraft Associated Microbes.</title>
        <authorList>
            <person name="Tran M.T."/>
            <person name="Wright A."/>
            <person name="Seuylemezian A."/>
            <person name="Eisen J."/>
            <person name="Coil D."/>
        </authorList>
    </citation>
    <scope>NUCLEOTIDE SEQUENCE</scope>
    <source>
        <strain evidence="1">214.1.1</strain>
    </source>
</reference>
<accession>A0A9X2DPN6</accession>
<proteinExistence type="predicted"/>
<gene>
    <name evidence="1" type="ORF">M3202_08725</name>
</gene>
<dbReference type="InterPro" id="IPR038292">
    <property type="entry name" value="YmfJ/YflH_sf"/>
</dbReference>
<evidence type="ECO:0000313" key="2">
    <source>
        <dbReference type="Proteomes" id="UP001139179"/>
    </source>
</evidence>
<dbReference type="AlphaFoldDB" id="A0A9X2DPN6"/>
<sequence length="111" mass="12938">MSEQHHVVTKEGKVKLNKVDNAIERMDQERVEDILASFEDFKAYLSKRVDLAKKIGLNEEQLALSAEKIGDYLSNHVEPQNREEKLLQELWRAGNKEERHMLAHMLVKLVD</sequence>
<protein>
    <submittedName>
        <fullName evidence="1">DUF3243 domain-containing protein</fullName>
    </submittedName>
</protein>
<dbReference type="RefSeq" id="WP_251222952.1">
    <property type="nucleotide sequence ID" value="NZ_JAMBOL010000005.1"/>
</dbReference>
<evidence type="ECO:0000313" key="1">
    <source>
        <dbReference type="EMBL" id="MCM3714168.1"/>
    </source>
</evidence>
<dbReference type="InterPro" id="IPR021637">
    <property type="entry name" value="DUF3243"/>
</dbReference>
<dbReference type="Gene3D" id="1.10.760.20">
    <property type="entry name" value="Protein of unknown function DUF3243"/>
    <property type="match status" value="1"/>
</dbReference>
<organism evidence="1 2">
    <name type="scientific">Halalkalibacter oceani</name>
    <dbReference type="NCBI Taxonomy" id="1653776"/>
    <lineage>
        <taxon>Bacteria</taxon>
        <taxon>Bacillati</taxon>
        <taxon>Bacillota</taxon>
        <taxon>Bacilli</taxon>
        <taxon>Bacillales</taxon>
        <taxon>Bacillaceae</taxon>
        <taxon>Halalkalibacter</taxon>
    </lineage>
</organism>